<sequence>MKFYIKDNNGNLVEDIRGPVYKTPKWETFPFSKNEIEKMNATIPLIPERNPINKYIFKKIIERGNKGNVYLAISKKDGINVIIKEARPFVVIGQEKSNNAISILKKEYKNLVYFSKSGYTPKPIDFFECNQNFFLVEKFFSGRNLTSLVNDKAFTLKKSLIIEIIDMVIYFHSEGYAITDFSTNNLLIKNDKVKLVDLENMVRIANKEKRTVSTPLFYNNEKTDLTITETDDVFAMAIIFMTLFFRGIPIYKKDANVLNRQTLIEKLLNQTRMAVNKGVFSVSEAFLVKSLLELSIDTNYRVSNLLGIRNNYYEEKNINFKLEEDVNIYPQIDLKLIIRDNFNDIFTLAKISKRTRIWRSNSFGEFVSPLGIQHGFAGVARAVLALSNVSILNADKSLGFLNNVVFRSEEVIDRESANGYLFGLSGYLWFLSDLYKKYPSKKVKKMMNEIINKIKLLSNTRLDFALGKTGIGYTFIHLWLISKNNLYLDYVRKMAKNIYKNRNFLFDNIDNPQSLTKFGFAHGLSGVAYFIYLVGVIENDKDYISWCRSVIKKIITKTKHYLNEDSFNNMNLSWCEGIAGIGTSLLRINYFEKNKVVNALLLQIATTLEKNMLKGSTNICHGNGSSIEFLMDAYQLTGQEIFKTQAINIAKCVYNKGYLDNNNIYRFLDQTQITTHFDYGVGSVGTLYSLSRVHFNLERIFYLTKQELNSCRNR</sequence>
<name>A0ABW5S5G3_9BACL</name>
<dbReference type="SMART" id="SM00220">
    <property type="entry name" value="S_TKc"/>
    <property type="match status" value="1"/>
</dbReference>
<feature type="domain" description="Protein kinase" evidence="1">
    <location>
        <begin position="55"/>
        <end position="313"/>
    </location>
</feature>
<evidence type="ECO:0000313" key="2">
    <source>
        <dbReference type="EMBL" id="MFD2694680.1"/>
    </source>
</evidence>
<dbReference type="RefSeq" id="WP_253063777.1">
    <property type="nucleotide sequence ID" value="NZ_JAMXWM010000024.1"/>
</dbReference>
<dbReference type="Pfam" id="PF05147">
    <property type="entry name" value="LANC_like"/>
    <property type="match status" value="1"/>
</dbReference>
<dbReference type="InterPro" id="IPR011009">
    <property type="entry name" value="Kinase-like_dom_sf"/>
</dbReference>
<evidence type="ECO:0000259" key="1">
    <source>
        <dbReference type="PROSITE" id="PS50011"/>
    </source>
</evidence>
<protein>
    <submittedName>
        <fullName evidence="2">Lanthionine synthetase LanC family protein</fullName>
    </submittedName>
</protein>
<accession>A0ABW5S5G3</accession>
<proteinExistence type="predicted"/>
<keyword evidence="3" id="KW-1185">Reference proteome</keyword>
<organism evidence="2 3">
    <name type="scientific">Sporolactobacillus shoreicorticis</name>
    <dbReference type="NCBI Taxonomy" id="1923877"/>
    <lineage>
        <taxon>Bacteria</taxon>
        <taxon>Bacillati</taxon>
        <taxon>Bacillota</taxon>
        <taxon>Bacilli</taxon>
        <taxon>Bacillales</taxon>
        <taxon>Sporolactobacillaceae</taxon>
        <taxon>Sporolactobacillus</taxon>
    </lineage>
</organism>
<dbReference type="PRINTS" id="PR01950">
    <property type="entry name" value="LANCSUPER"/>
</dbReference>
<comment type="caution">
    <text evidence="2">The sequence shown here is derived from an EMBL/GenBank/DDBJ whole genome shotgun (WGS) entry which is preliminary data.</text>
</comment>
<dbReference type="InterPro" id="IPR000719">
    <property type="entry name" value="Prot_kinase_dom"/>
</dbReference>
<dbReference type="InterPro" id="IPR012341">
    <property type="entry name" value="6hp_glycosidase-like_sf"/>
</dbReference>
<dbReference type="PROSITE" id="PS50011">
    <property type="entry name" value="PROTEIN_KINASE_DOM"/>
    <property type="match status" value="1"/>
</dbReference>
<evidence type="ECO:0000313" key="3">
    <source>
        <dbReference type="Proteomes" id="UP001597399"/>
    </source>
</evidence>
<dbReference type="EMBL" id="JBHUMQ010000029">
    <property type="protein sequence ID" value="MFD2694680.1"/>
    <property type="molecule type" value="Genomic_DNA"/>
</dbReference>
<reference evidence="3" key="1">
    <citation type="journal article" date="2019" name="Int. J. Syst. Evol. Microbiol.">
        <title>The Global Catalogue of Microorganisms (GCM) 10K type strain sequencing project: providing services to taxonomists for standard genome sequencing and annotation.</title>
        <authorList>
            <consortium name="The Broad Institute Genomics Platform"/>
            <consortium name="The Broad Institute Genome Sequencing Center for Infectious Disease"/>
            <person name="Wu L."/>
            <person name="Ma J."/>
        </authorList>
    </citation>
    <scope>NUCLEOTIDE SEQUENCE [LARGE SCALE GENOMIC DNA]</scope>
    <source>
        <strain evidence="3">TISTR 2466</strain>
    </source>
</reference>
<dbReference type="PANTHER" id="PTHR44167">
    <property type="entry name" value="OVARIAN-SPECIFIC SERINE/THREONINE-PROTEIN KINASE LOK-RELATED"/>
    <property type="match status" value="1"/>
</dbReference>
<dbReference type="PANTHER" id="PTHR44167:SF24">
    <property type="entry name" value="SERINE_THREONINE-PROTEIN KINASE CHK2"/>
    <property type="match status" value="1"/>
</dbReference>
<dbReference type="Gene3D" id="1.50.10.10">
    <property type="match status" value="1"/>
</dbReference>
<dbReference type="Pfam" id="PF00069">
    <property type="entry name" value="Pkinase"/>
    <property type="match status" value="1"/>
</dbReference>
<dbReference type="InterPro" id="IPR007822">
    <property type="entry name" value="LANC-like"/>
</dbReference>
<dbReference type="Gene3D" id="1.10.510.10">
    <property type="entry name" value="Transferase(Phosphotransferase) domain 1"/>
    <property type="match status" value="1"/>
</dbReference>
<dbReference type="SUPFAM" id="SSF56112">
    <property type="entry name" value="Protein kinase-like (PK-like)"/>
    <property type="match status" value="1"/>
</dbReference>
<dbReference type="Proteomes" id="UP001597399">
    <property type="component" value="Unassembled WGS sequence"/>
</dbReference>
<dbReference type="SUPFAM" id="SSF158745">
    <property type="entry name" value="LanC-like"/>
    <property type="match status" value="1"/>
</dbReference>
<dbReference type="SMART" id="SM01260">
    <property type="entry name" value="LANC_like"/>
    <property type="match status" value="1"/>
</dbReference>
<gene>
    <name evidence="2" type="ORF">ACFSUE_13750</name>
</gene>